<evidence type="ECO:0000256" key="18">
    <source>
        <dbReference type="ARBA" id="ARBA00022844"/>
    </source>
</evidence>
<comment type="subunit">
    <text evidence="29">The mature envelope protein (Env) consists of a homotrimer of non-covalently associated gp120-gp41 heterodimers. The resulting complex protrudes from the virus surface as a spike.</text>
</comment>
<evidence type="ECO:0000256" key="2">
    <source>
        <dbReference type="ARBA" id="ARBA00004433"/>
    </source>
</evidence>
<dbReference type="GO" id="GO:0020002">
    <property type="term" value="C:host cell plasma membrane"/>
    <property type="evidence" value="ECO:0007669"/>
    <property type="project" value="UniProtKB-SubCell"/>
</dbReference>
<name>G8Z0N5_SIV</name>
<keyword evidence="8" id="KW-1170">Fusion of virus membrane with host endosomal membrane</keyword>
<evidence type="ECO:0000256" key="4">
    <source>
        <dbReference type="ARBA" id="ARBA00004563"/>
    </source>
</evidence>
<evidence type="ECO:0000313" key="32">
    <source>
        <dbReference type="EMBL" id="ADE61224.1"/>
    </source>
</evidence>
<dbReference type="EMBL" id="GQ217539">
    <property type="protein sequence ID" value="ADE61224.1"/>
    <property type="molecule type" value="Genomic_RNA"/>
</dbReference>
<keyword evidence="13 29" id="KW-0165">Cleavage on pair of basic residues</keyword>
<evidence type="ECO:0000256" key="20">
    <source>
        <dbReference type="ARBA" id="ARBA00022879"/>
    </source>
</evidence>
<proteinExistence type="predicted"/>
<comment type="domain">
    <text evidence="29">The 17 amino acids long immunosuppressive region is present in many retroviral envelope proteins. Synthetic peptides derived from this relatively conserved sequence inhibit immune function in vitro and in vivo.</text>
</comment>
<evidence type="ECO:0000259" key="30">
    <source>
        <dbReference type="Pfam" id="PF00516"/>
    </source>
</evidence>
<dbReference type="SUPFAM" id="SSF58069">
    <property type="entry name" value="Virus ectodomain"/>
    <property type="match status" value="1"/>
</dbReference>
<gene>
    <name evidence="32" type="primary">env</name>
</gene>
<keyword evidence="11 29" id="KW-0945">Host-virus interaction</keyword>
<dbReference type="Pfam" id="PF00516">
    <property type="entry name" value="GP120"/>
    <property type="match status" value="1"/>
</dbReference>
<organismHost>
    <name type="scientific">Cercopithecidae</name>
    <name type="common">Old World monkeys</name>
    <dbReference type="NCBI Taxonomy" id="9527"/>
</organismHost>
<dbReference type="GO" id="GO:0005198">
    <property type="term" value="F:structural molecule activity"/>
    <property type="evidence" value="ECO:0007669"/>
    <property type="project" value="InterPro"/>
</dbReference>
<evidence type="ECO:0000256" key="22">
    <source>
        <dbReference type="ARBA" id="ARBA00022989"/>
    </source>
</evidence>
<dbReference type="GO" id="GO:0055036">
    <property type="term" value="C:virion membrane"/>
    <property type="evidence" value="ECO:0007669"/>
    <property type="project" value="UniProtKB-SubCell"/>
</dbReference>
<evidence type="ECO:0000256" key="19">
    <source>
        <dbReference type="ARBA" id="ARBA00022870"/>
    </source>
</evidence>
<evidence type="ECO:0000256" key="16">
    <source>
        <dbReference type="ARBA" id="ARBA00022729"/>
    </source>
</evidence>
<dbReference type="SUPFAM" id="SSF56502">
    <property type="entry name" value="gp120 core"/>
    <property type="match status" value="1"/>
</dbReference>
<dbReference type="FunFam" id="1.10.287.210:FF:000001">
    <property type="entry name" value="Envelope glycoprotein gp160"/>
    <property type="match status" value="1"/>
</dbReference>
<dbReference type="GO" id="GO:0039654">
    <property type="term" value="P:fusion of virus membrane with host endosome membrane"/>
    <property type="evidence" value="ECO:0007669"/>
    <property type="project" value="UniProtKB-KW"/>
</dbReference>
<dbReference type="InterPro" id="IPR000777">
    <property type="entry name" value="HIV1_Gp120"/>
</dbReference>
<dbReference type="FunFam" id="2.170.40.20:FF:000004">
    <property type="entry name" value="Envelope glycoprotein gp160"/>
    <property type="match status" value="1"/>
</dbReference>
<evidence type="ECO:0000256" key="29">
    <source>
        <dbReference type="RuleBase" id="RU363095"/>
    </source>
</evidence>
<evidence type="ECO:0000256" key="21">
    <source>
        <dbReference type="ARBA" id="ARBA00022890"/>
    </source>
</evidence>
<keyword evidence="7 29" id="KW-1168">Fusion of virus membrane with host membrane</keyword>
<keyword evidence="23 29" id="KW-1039">Host endosome</keyword>
<evidence type="ECO:0000256" key="15">
    <source>
        <dbReference type="ARBA" id="ARBA00022703"/>
    </source>
</evidence>
<keyword evidence="27" id="KW-0325">Glycoprotein</keyword>
<evidence type="ECO:0000256" key="5">
    <source>
        <dbReference type="ARBA" id="ARBA00004578"/>
    </source>
</evidence>
<organismHost>
    <name type="scientific">Pan troglodytes</name>
    <name type="common">Chimpanzee</name>
    <dbReference type="NCBI Taxonomy" id="9598"/>
</organismHost>
<protein>
    <recommendedName>
        <fullName evidence="29">Envelope glycoprotein gp160</fullName>
    </recommendedName>
    <component>
        <recommendedName>
            <fullName evidence="29">Surface protein gp120</fullName>
            <shortName evidence="29">SU</shortName>
        </recommendedName>
        <alternativeName>
            <fullName evidence="29">Glycoprotein 120</fullName>
            <shortName evidence="29">gp120</shortName>
        </alternativeName>
    </component>
    <component>
        <recommendedName>
            <fullName evidence="29">Transmembrane protein gp41</fullName>
            <shortName evidence="29">TM</shortName>
        </recommendedName>
    </component>
</protein>
<feature type="transmembrane region" description="Helical" evidence="29">
    <location>
        <begin position="652"/>
        <end position="679"/>
    </location>
</feature>
<feature type="domain" description="Retroviral envelope protein GP41-like" evidence="31">
    <location>
        <begin position="502"/>
        <end position="694"/>
    </location>
</feature>
<keyword evidence="21" id="KW-1164">Virus endocytosis by host</keyword>
<evidence type="ECO:0000256" key="14">
    <source>
        <dbReference type="ARBA" id="ARBA00022692"/>
    </source>
</evidence>
<evidence type="ECO:0000256" key="27">
    <source>
        <dbReference type="ARBA" id="ARBA00023180"/>
    </source>
</evidence>
<keyword evidence="19 29" id="KW-1043">Host membrane</keyword>
<keyword evidence="9 29" id="KW-1032">Host cell membrane</keyword>
<keyword evidence="10" id="KW-1165">Clathrin-mediated endocytosis of virus by host</keyword>
<evidence type="ECO:0000256" key="7">
    <source>
        <dbReference type="ARBA" id="ARBA00022506"/>
    </source>
</evidence>
<keyword evidence="18 29" id="KW-0946">Virion</keyword>
<dbReference type="Pfam" id="PF00517">
    <property type="entry name" value="GP41"/>
    <property type="match status" value="1"/>
</dbReference>
<evidence type="ECO:0000256" key="17">
    <source>
        <dbReference type="ARBA" id="ARBA00022804"/>
    </source>
</evidence>
<sequence>MRVREMKKLWSFWVLGLGFLALSLTSDSNWWVTVYLGVPVWKDAETTLFCASDAKAYSTEAHNIWATQACVPIDPNPQEVFLKNVKENFNMWDNPMVDQMQEDIISLWDQSLKPCVKLTPLCVTLNCTNVNATSPTTKPPTTTPTTVSTVSTTIPLNDSIFEDMCNCTFNVTTELRGSSNNSYNSYRLINCNTTAITQACPKTSFEPIPIHYCAPAGFAILRCNEENSQEMGYCENVSTVHCTHGIKPVVTTQLILNGSITQQIMIRSKNISSNSFNIIVQFNETIPIKCIRPGNNTRGQIQIGPAMTFYNIENIVGNTRKAFCKVNGSQWWNMKQNIIQRFKAEHKLNVTFNSSAGGDPEITNFMVNCHGEFFYCNTTPLFTGNKTNITIILPCKIRQIVNSWMRVGKGIYAPPIRGNLSCNSNITGLLLTRDGPDKNINETETLRPGGGDMKDIWRSELYKYKVVKIEPLAVAPTKARRYTINMEKHRAKRAAFAAGSTMGAAAVTLTVQARNLLSGIVQQQNNLLRAIEAQQHLLQLSVWGVKQLQARLLAVERYLKDQQILGLWGCSGKAICYTNVPWNRNWTNSSQDYNEIWNNLTWNEWDKQVSNYTTEIFKALEEAQGQQEKNEKELLELDKWSSLWSWLDITQWLWYIKIFLMVVGAIIGLKIVMTVVSLIKRVRQGYSPLSLQTLIPAAGERGPPEEKEEGVGDNGRTRSIRLANGFFALFWEDLRSLFLFSYHRLRDLTSILSRILQLLYRQAVTGLQTVRKALSLLKAHIAYWGSELKSSAISLLDSTAIAVAEGTDRIIEFLQRFGRGILHIPRRIRQGLERSLL</sequence>
<evidence type="ECO:0000256" key="3">
    <source>
        <dbReference type="ARBA" id="ARBA00004505"/>
    </source>
</evidence>
<dbReference type="GO" id="GO:0019031">
    <property type="term" value="C:viral envelope"/>
    <property type="evidence" value="ECO:0007669"/>
    <property type="project" value="UniProtKB-KW"/>
</dbReference>
<reference evidence="32" key="1">
    <citation type="journal article" date="2012" name="PLoS ONE">
        <title>New strain of simian immunodeficiency virus identified in wild-born chimpanzees from central Africa.</title>
        <authorList>
            <person name="Souquiere S."/>
            <person name="Makuwa M."/>
            <person name="Salle B."/>
            <person name="Kazanji M."/>
        </authorList>
    </citation>
    <scope>NUCLEOTIDE SEQUENCE</scope>
    <source>
        <strain evidence="32">SIVcpzGab4</strain>
    </source>
</reference>
<evidence type="ECO:0000256" key="8">
    <source>
        <dbReference type="ARBA" id="ARBA00022510"/>
    </source>
</evidence>
<dbReference type="InterPro" id="IPR036377">
    <property type="entry name" value="Gp120_core_sf"/>
</dbReference>
<dbReference type="Gene3D" id="1.20.5.490">
    <property type="entry name" value="Single helix bin"/>
    <property type="match status" value="1"/>
</dbReference>
<evidence type="ECO:0000256" key="23">
    <source>
        <dbReference type="ARBA" id="ARBA00023046"/>
    </source>
</evidence>
<keyword evidence="15 29" id="KW-0053">Apoptosis</keyword>
<keyword evidence="17 29" id="KW-1161">Viral attachment to host cell</keyword>
<keyword evidence="16" id="KW-0732">Signal</keyword>
<evidence type="ECO:0000256" key="24">
    <source>
        <dbReference type="ARBA" id="ARBA00023054"/>
    </source>
</evidence>
<evidence type="ECO:0000259" key="31">
    <source>
        <dbReference type="Pfam" id="PF00517"/>
    </source>
</evidence>
<dbReference type="Gene3D" id="1.10.287.210">
    <property type="match status" value="1"/>
</dbReference>
<keyword evidence="22 29" id="KW-1133">Transmembrane helix</keyword>
<evidence type="ECO:0000256" key="12">
    <source>
        <dbReference type="ARBA" id="ARBA00022595"/>
    </source>
</evidence>
<accession>G8Z0N5</accession>
<dbReference type="Gene3D" id="2.170.40.20">
    <property type="entry name" value="Human immunodeficiency virus 1, Gp160, envelope glycoprotein"/>
    <property type="match status" value="2"/>
</dbReference>
<comment type="subcellular location">
    <subcellularLocation>
        <location evidence="3">Host cell membrane</location>
        <topology evidence="3">Peripheral membrane protein</topology>
    </subcellularLocation>
    <subcellularLocation>
        <location evidence="1">Host cell membrane</location>
        <topology evidence="1">Single-pass type I membrane protein</topology>
    </subcellularLocation>
    <subcellularLocation>
        <location evidence="2">Host endosome membrane</location>
        <topology evidence="2">Peripheral membrane protein</topology>
    </subcellularLocation>
    <subcellularLocation>
        <location evidence="5">Host endosome membrane</location>
        <topology evidence="5">Single-pass type I membrane protein</topology>
    </subcellularLocation>
    <subcellularLocation>
        <location evidence="6">Virion membrane</location>
        <topology evidence="6">Peripheral membrane protein</topology>
    </subcellularLocation>
    <subcellularLocation>
        <location evidence="4">Virion membrane</location>
        <topology evidence="4">Single-pass type I membrane protein</topology>
    </subcellularLocation>
</comment>
<dbReference type="InterPro" id="IPR000328">
    <property type="entry name" value="GP41-like"/>
</dbReference>
<dbReference type="CDD" id="cd09909">
    <property type="entry name" value="HIV-1-like_HR1-HR2"/>
    <property type="match status" value="1"/>
</dbReference>
<evidence type="ECO:0000256" key="9">
    <source>
        <dbReference type="ARBA" id="ARBA00022511"/>
    </source>
</evidence>
<dbReference type="GO" id="GO:0075512">
    <property type="term" value="P:clathrin-dependent endocytosis of virus by host cell"/>
    <property type="evidence" value="ECO:0007669"/>
    <property type="project" value="UniProtKB-KW"/>
</dbReference>
<evidence type="ECO:0000256" key="25">
    <source>
        <dbReference type="ARBA" id="ARBA00023136"/>
    </source>
</evidence>
<evidence type="ECO:0000256" key="10">
    <source>
        <dbReference type="ARBA" id="ARBA00022570"/>
    </source>
</evidence>
<keyword evidence="25 29" id="KW-0472">Membrane</keyword>
<keyword evidence="12 29" id="KW-1162">Viral penetration into host cytoplasm</keyword>
<organism evidence="32">
    <name type="scientific">Simian immunodeficiency virus</name>
    <name type="common">SIV</name>
    <dbReference type="NCBI Taxonomy" id="11723"/>
    <lineage>
        <taxon>Viruses</taxon>
        <taxon>Riboviria</taxon>
        <taxon>Pararnavirae</taxon>
        <taxon>Artverviricota</taxon>
        <taxon>Revtraviricetes</taxon>
        <taxon>Ortervirales</taxon>
        <taxon>Retroviridae</taxon>
        <taxon>Orthoretrovirinae</taxon>
        <taxon>Lentivirus</taxon>
        <taxon>Lentivirus simimdef</taxon>
    </lineage>
</organism>
<keyword evidence="20 29" id="KW-0261">Viral envelope protein</keyword>
<evidence type="ECO:0000256" key="11">
    <source>
        <dbReference type="ARBA" id="ARBA00022581"/>
    </source>
</evidence>
<feature type="domain" description="Human immunodeficiency virus 1 envelope glycoprotein Gp120" evidence="30">
    <location>
        <begin position="31"/>
        <end position="486"/>
    </location>
</feature>
<dbReference type="GO" id="GO:0019062">
    <property type="term" value="P:virion attachment to host cell"/>
    <property type="evidence" value="ECO:0007669"/>
    <property type="project" value="UniProtKB-UniRule"/>
</dbReference>
<keyword evidence="24" id="KW-0175">Coiled coil</keyword>
<evidence type="ECO:0000256" key="6">
    <source>
        <dbReference type="ARBA" id="ARBA00004650"/>
    </source>
</evidence>
<evidence type="ECO:0000256" key="13">
    <source>
        <dbReference type="ARBA" id="ARBA00022685"/>
    </source>
</evidence>
<keyword evidence="28 29" id="KW-1160">Virus entry into host cell</keyword>
<dbReference type="GO" id="GO:0044175">
    <property type="term" value="C:host cell endosome membrane"/>
    <property type="evidence" value="ECO:0007669"/>
    <property type="project" value="UniProtKB-SubCell"/>
</dbReference>
<evidence type="ECO:0000256" key="1">
    <source>
        <dbReference type="ARBA" id="ARBA00004402"/>
    </source>
</evidence>
<evidence type="ECO:0000256" key="26">
    <source>
        <dbReference type="ARBA" id="ARBA00023157"/>
    </source>
</evidence>
<keyword evidence="26" id="KW-1015">Disulfide bond</keyword>
<keyword evidence="14 29" id="KW-0812">Transmembrane</keyword>
<evidence type="ECO:0000256" key="28">
    <source>
        <dbReference type="ARBA" id="ARBA00023296"/>
    </source>
</evidence>